<reference evidence="2" key="1">
    <citation type="submission" date="2022-07" db="EMBL/GenBank/DDBJ databases">
        <title>Marinobacter iranensis a new bacterium isolate from a hipersaline lake in Iran.</title>
        <authorList>
            <person name="Mohammad A.M.A."/>
            <person name="Cristina S.-P."/>
            <person name="Antonio V."/>
        </authorList>
    </citation>
    <scope>NUCLEOTIDE SEQUENCE</scope>
    <source>
        <strain evidence="2">71-i</strain>
    </source>
</reference>
<gene>
    <name evidence="2" type="ORF">NLU14_21615</name>
</gene>
<sequence>NYSAARTTVGTADVQPVSGDIAPPGPVTVGTIAPGVDTVSLTWQDPADGDLSGIGLQWAAEGQEMTADPIRVSKGVGKYAIAGLSPSKSYEVR</sequence>
<evidence type="ECO:0000313" key="2">
    <source>
        <dbReference type="EMBL" id="MDF0752827.1"/>
    </source>
</evidence>
<organism evidence="2 3">
    <name type="scientific">Marinobacter iranensis</name>
    <dbReference type="NCBI Taxonomy" id="2962607"/>
    <lineage>
        <taxon>Bacteria</taxon>
        <taxon>Pseudomonadati</taxon>
        <taxon>Pseudomonadota</taxon>
        <taxon>Gammaproteobacteria</taxon>
        <taxon>Pseudomonadales</taxon>
        <taxon>Marinobacteraceae</taxon>
        <taxon>Marinobacter</taxon>
    </lineage>
</organism>
<feature type="domain" description="Fibronectin type-III" evidence="1">
    <location>
        <begin position="23"/>
        <end position="93"/>
    </location>
</feature>
<comment type="caution">
    <text evidence="2">The sequence shown here is derived from an EMBL/GenBank/DDBJ whole genome shotgun (WGS) entry which is preliminary data.</text>
</comment>
<accession>A0ABT5YGK0</accession>
<dbReference type="Gene3D" id="2.60.40.10">
    <property type="entry name" value="Immunoglobulins"/>
    <property type="match status" value="1"/>
</dbReference>
<dbReference type="EMBL" id="JANCMW010000103">
    <property type="protein sequence ID" value="MDF0752827.1"/>
    <property type="molecule type" value="Genomic_DNA"/>
</dbReference>
<proteinExistence type="predicted"/>
<dbReference type="InterPro" id="IPR013783">
    <property type="entry name" value="Ig-like_fold"/>
</dbReference>
<dbReference type="InterPro" id="IPR036116">
    <property type="entry name" value="FN3_sf"/>
</dbReference>
<protein>
    <submittedName>
        <fullName evidence="2">Fibronectin type III domain-containing protein</fullName>
    </submittedName>
</protein>
<feature type="non-terminal residue" evidence="2">
    <location>
        <position position="1"/>
    </location>
</feature>
<feature type="non-terminal residue" evidence="2">
    <location>
        <position position="93"/>
    </location>
</feature>
<dbReference type="RefSeq" id="WP_275710499.1">
    <property type="nucleotide sequence ID" value="NZ_JANCMW010000103.1"/>
</dbReference>
<dbReference type="PROSITE" id="PS50853">
    <property type="entry name" value="FN3"/>
    <property type="match status" value="1"/>
</dbReference>
<keyword evidence="3" id="KW-1185">Reference proteome</keyword>
<dbReference type="InterPro" id="IPR003961">
    <property type="entry name" value="FN3_dom"/>
</dbReference>
<evidence type="ECO:0000313" key="3">
    <source>
        <dbReference type="Proteomes" id="UP001143391"/>
    </source>
</evidence>
<evidence type="ECO:0000259" key="1">
    <source>
        <dbReference type="PROSITE" id="PS50853"/>
    </source>
</evidence>
<dbReference type="SUPFAM" id="SSF49265">
    <property type="entry name" value="Fibronectin type III"/>
    <property type="match status" value="1"/>
</dbReference>
<dbReference type="Proteomes" id="UP001143391">
    <property type="component" value="Unassembled WGS sequence"/>
</dbReference>
<name>A0ABT5YGK0_9GAMM</name>